<dbReference type="VEuPathDB" id="TrichDB:TRFO_04636"/>
<evidence type="ECO:0000256" key="2">
    <source>
        <dbReference type="ARBA" id="ARBA00022475"/>
    </source>
</evidence>
<dbReference type="InterPro" id="IPR000917">
    <property type="entry name" value="Sulfatase_N"/>
</dbReference>
<dbReference type="PANTHER" id="PTHR47371">
    <property type="entry name" value="LIPOTEICHOIC ACID SYNTHASE"/>
    <property type="match status" value="1"/>
</dbReference>
<feature type="transmembrane region" description="Helical" evidence="6">
    <location>
        <begin position="12"/>
        <end position="30"/>
    </location>
</feature>
<dbReference type="AlphaFoldDB" id="A0A1J4KCB4"/>
<evidence type="ECO:0000256" key="1">
    <source>
        <dbReference type="ARBA" id="ARBA00004651"/>
    </source>
</evidence>
<comment type="subcellular location">
    <subcellularLocation>
        <location evidence="1">Cell membrane</location>
        <topology evidence="1">Multi-pass membrane protein</topology>
    </subcellularLocation>
</comment>
<keyword evidence="4 6" id="KW-1133">Transmembrane helix</keyword>
<dbReference type="EMBL" id="MLAK01000649">
    <property type="protein sequence ID" value="OHT09065.1"/>
    <property type="molecule type" value="Genomic_DNA"/>
</dbReference>
<dbReference type="Gene3D" id="3.40.720.10">
    <property type="entry name" value="Alkaline Phosphatase, subunit A"/>
    <property type="match status" value="1"/>
</dbReference>
<proteinExistence type="predicted"/>
<evidence type="ECO:0000313" key="9">
    <source>
        <dbReference type="Proteomes" id="UP000179807"/>
    </source>
</evidence>
<evidence type="ECO:0000313" key="8">
    <source>
        <dbReference type="EMBL" id="OHT09065.1"/>
    </source>
</evidence>
<evidence type="ECO:0000256" key="5">
    <source>
        <dbReference type="ARBA" id="ARBA00023136"/>
    </source>
</evidence>
<feature type="domain" description="Sulfatase N-terminal" evidence="7">
    <location>
        <begin position="197"/>
        <end position="420"/>
    </location>
</feature>
<evidence type="ECO:0000256" key="3">
    <source>
        <dbReference type="ARBA" id="ARBA00022692"/>
    </source>
</evidence>
<dbReference type="GeneID" id="94826723"/>
<dbReference type="GO" id="GO:0005886">
    <property type="term" value="C:plasma membrane"/>
    <property type="evidence" value="ECO:0007669"/>
    <property type="project" value="UniProtKB-SubCell"/>
</dbReference>
<name>A0A1J4KCB4_9EUKA</name>
<evidence type="ECO:0000256" key="6">
    <source>
        <dbReference type="SAM" id="Phobius"/>
    </source>
</evidence>
<organism evidence="8 9">
    <name type="scientific">Tritrichomonas foetus</name>
    <dbReference type="NCBI Taxonomy" id="1144522"/>
    <lineage>
        <taxon>Eukaryota</taxon>
        <taxon>Metamonada</taxon>
        <taxon>Parabasalia</taxon>
        <taxon>Tritrichomonadida</taxon>
        <taxon>Tritrichomonadidae</taxon>
        <taxon>Tritrichomonas</taxon>
    </lineage>
</organism>
<comment type="caution">
    <text evidence="8">The sequence shown here is derived from an EMBL/GenBank/DDBJ whole genome shotgun (WGS) entry which is preliminary data.</text>
</comment>
<dbReference type="InterPro" id="IPR050448">
    <property type="entry name" value="OpgB/LTA_synthase_biosynth"/>
</dbReference>
<protein>
    <recommendedName>
        <fullName evidence="7">Sulfatase N-terminal domain-containing protein</fullName>
    </recommendedName>
</protein>
<keyword evidence="2" id="KW-1003">Cell membrane</keyword>
<feature type="transmembrane region" description="Helical" evidence="6">
    <location>
        <begin position="135"/>
        <end position="153"/>
    </location>
</feature>
<dbReference type="Pfam" id="PF00884">
    <property type="entry name" value="Sulfatase"/>
    <property type="match status" value="1"/>
</dbReference>
<keyword evidence="9" id="KW-1185">Reference proteome</keyword>
<dbReference type="Proteomes" id="UP000179807">
    <property type="component" value="Unassembled WGS sequence"/>
</dbReference>
<evidence type="ECO:0000259" key="7">
    <source>
        <dbReference type="Pfam" id="PF00884"/>
    </source>
</evidence>
<dbReference type="RefSeq" id="XP_068362201.1">
    <property type="nucleotide sequence ID" value="XM_068492019.1"/>
</dbReference>
<dbReference type="InterPro" id="IPR017850">
    <property type="entry name" value="Alkaline_phosphatase_core_sf"/>
</dbReference>
<gene>
    <name evidence="8" type="ORF">TRFO_04636</name>
</gene>
<keyword evidence="3 6" id="KW-0812">Transmembrane</keyword>
<evidence type="ECO:0000256" key="4">
    <source>
        <dbReference type="ARBA" id="ARBA00022989"/>
    </source>
</evidence>
<reference evidence="8" key="1">
    <citation type="submission" date="2016-10" db="EMBL/GenBank/DDBJ databases">
        <authorList>
            <person name="Benchimol M."/>
            <person name="Almeida L.G."/>
            <person name="Vasconcelos A.T."/>
            <person name="Perreira-Neves A."/>
            <person name="Rosa I.A."/>
            <person name="Tasca T."/>
            <person name="Bogo M.R."/>
            <person name="de Souza W."/>
        </authorList>
    </citation>
    <scope>NUCLEOTIDE SEQUENCE [LARGE SCALE GENOMIC DNA]</scope>
    <source>
        <strain evidence="8">K</strain>
    </source>
</reference>
<sequence length="518" mass="61138">MERKKWRIKTFIFITINIIFILSLDYYVYTKTLNRTEMTYRLAFYLTAYILILQLHSIKLLKYILVLVLYTANASEVASYLTTEKSFSYQFFSSIDFKYGYTDQKGIFFLALLATAFVMLFCYITLETIYLDWKYYIFVVIFNNLCLFQYLFIIKVDLFPFQTDDIFIDPNDPFVKSFETFIKSNINVSQPEGVKPKNLITIILESMELQNLGPFNPEYKNLLPFLSNLTNHTTLFMNVTRQPFNSWSIGSLFTVLCNLPLLKDGSIRYDQGHFHLNRHFKCVPDYLKALNYSSFMVIGGQPNIGNYLDFLSLHNYTLMIESVHNAKYDIEVTNWLVNSSFLQDLKNHQPFNLMWYIQDTHIGCFQNYCERENEEGLSSYLNECECTDSYVKKFFDALEKNDLIEKSEIVIHGDHFVMSNSVHNFVEPRSLLVNIASRQYGRIEHQMTFYDMAHLYLSLLNVSYSPRFPFGGNPLLSNHIPTYPRKNEFNYIFNRFRKQMRFRRAMSSSIMNEAQKNG</sequence>
<feature type="transmembrane region" description="Helical" evidence="6">
    <location>
        <begin position="107"/>
        <end position="129"/>
    </location>
</feature>
<dbReference type="SUPFAM" id="SSF53649">
    <property type="entry name" value="Alkaline phosphatase-like"/>
    <property type="match status" value="1"/>
</dbReference>
<keyword evidence="5 6" id="KW-0472">Membrane</keyword>
<dbReference type="PANTHER" id="PTHR47371:SF3">
    <property type="entry name" value="PHOSPHOGLYCEROL TRANSFERASE I"/>
    <property type="match status" value="1"/>
</dbReference>
<feature type="transmembrane region" description="Helical" evidence="6">
    <location>
        <begin position="42"/>
        <end position="61"/>
    </location>
</feature>
<accession>A0A1J4KCB4</accession>